<evidence type="ECO:0000256" key="15">
    <source>
        <dbReference type="ARBA" id="ARBA00023273"/>
    </source>
</evidence>
<sequence length="1479" mass="165944">MAVDDETTVRVAVRIRPLLVREQLDLCQTCTTCIPGEPQIIIGKDRPFTFDFLLDSDSPQSKVYDLCGSSLIEGVFDGYNATIMAYGQTGSGKTYTMGTAFDVNTDDDLLGIIPRAVNHLFDGIDKRRKEASENGKTPPKFTVDAQFMELYKEQIFDLLDTTRCVIDKDKKSQVKIHEDASGNIYTVGVSMHSVSSVDETIRCLKTGALNRVTASTNMNAQSSRSHAIFTLHIRQERTMTIDDVEEMETLSAKFHFVDLAGSERLNRTGSTGNRAEEGISINCGLLALGNVISALGDKTKRGSHVPYRDSRLTRLLQDSLGGNSRTVMIACISPCDRDFMETLNTLQYANRARNIKNKVVVNQDKSSRQIMALRQQISQLTTELNEYKLGHKTVDAYGVESINDMFSENTMLQEENNRLRIRIKALQVTINNLTDRNAEVILERDLALTDSQESNGDVGKKLSDYIKENEKMRQHLLEKDNLIKELQQPSTSKLRSSKVMTPINDTDTQSLIEMAKKEVNQLKGEIKYKENRTNSGSTDGEELEENLDIEDELSEEMESALNEDLDSNSDDDYEATEESKMNEELADLTSEISLKQQLIDELELNQKRLKAVRSQYEAKLSNLEQKIKETEKERDQALNSIPVKEHRNNDEKVKTVRETYEKKLRDLRGKLQYLHKDAKEHARLLRKSKEDERQLMVLNRDISEMKKIKVRLINQMKENSAKYREKDVKYNRQLAQLKKDQRLQATKIKSLETEKRKKDLILKRKTEEVEALRKRNRSSTPSSVRRSESGGNKSKAKSADRDKLLNRKWVKLENAISSITSKRRTMMLLEKDMAIWVKQRGKLSRKCEKLRKAKNLTNDSQEQIQIDEQIQNNQLDIEHIHEKIKDIQSQMVDINSEETEFEPKTLVSTCNEQEAQYLLEHCVNMAMSNGVLAAQKDAESKQMEILLDHVKSQALARNEMLQFLMKDHVKATDMYKIQLADVLEDSDSESESEGSSSTAANGNITTHEKGGIPKTPSAGGLVSPPSPISSSDSVGSKSATTKNLKARRKMATPSDLLFPSKTKENGKIDEGKSDSEAQQKSTIPVRMTKSADADMMKATLVPSPTSRRMSDENKSSTSTNVFQRLATMPEMPDPKEGVMEVASSGRSLISSPLHHVCTARGHSRPVLSICSTDSILISGSKDRTAKIWDLETGNELLTLRNHPNSVTDVRYSEQTHLAYTVSTYLVNVYDARMSGDRPIKTLFSSGLIPDDDVEVPQSSHLVTCPQGETHINALMVNSNGLMLLTAAGNSIRLWDAREWKPVGKLIGGHQAAVMVLALDDTDTADGSICIVSGSKDHYIKVFELDEDSVGVVQAKATLEPPHYDGVQSLCVKGDLLFSGSRDTCIKMWDLAERKLIHSINNAHKDWVIGVDLLQTANILISASRSGVIKLWDIDKCKSIGQVNAHANNANALSTNSQLVFTASNDLTVKMWKIRDDLVC</sequence>
<dbReference type="InterPro" id="IPR001680">
    <property type="entry name" value="WD40_rpt"/>
</dbReference>
<evidence type="ECO:0000256" key="19">
    <source>
        <dbReference type="SAM" id="MobiDB-lite"/>
    </source>
</evidence>
<comment type="caution">
    <text evidence="21">The sequence shown here is derived from an EMBL/GenBank/DDBJ whole genome shotgun (WGS) entry which is preliminary data.</text>
</comment>
<dbReference type="GO" id="GO:0051231">
    <property type="term" value="P:spindle elongation"/>
    <property type="evidence" value="ECO:0007669"/>
    <property type="project" value="TreeGrafter"/>
</dbReference>
<dbReference type="InterPro" id="IPR020472">
    <property type="entry name" value="WD40_PAC1"/>
</dbReference>
<evidence type="ECO:0000256" key="18">
    <source>
        <dbReference type="SAM" id="Coils"/>
    </source>
</evidence>
<feature type="compositionally biased region" description="Low complexity" evidence="19">
    <location>
        <begin position="1028"/>
        <end position="1038"/>
    </location>
</feature>
<keyword evidence="12 18" id="KW-0175">Coiled coil</keyword>
<keyword evidence="9" id="KW-0677">Repeat</keyword>
<evidence type="ECO:0000256" key="17">
    <source>
        <dbReference type="PROSITE-ProRule" id="PRU00283"/>
    </source>
</evidence>
<comment type="similarity">
    <text evidence="17">Belongs to the TRAFAC class myosin-kinesin ATPase superfamily. Kinesin family.</text>
</comment>
<dbReference type="SUPFAM" id="SSF50978">
    <property type="entry name" value="WD40 repeat-like"/>
    <property type="match status" value="1"/>
</dbReference>
<name>A0A7I8VE65_9ANNE</name>
<dbReference type="Proteomes" id="UP000549394">
    <property type="component" value="Unassembled WGS sequence"/>
</dbReference>
<dbReference type="InterPro" id="IPR036322">
    <property type="entry name" value="WD40_repeat_dom_sf"/>
</dbReference>
<dbReference type="Gene3D" id="3.40.850.10">
    <property type="entry name" value="Kinesin motor domain"/>
    <property type="match status" value="1"/>
</dbReference>
<evidence type="ECO:0000256" key="1">
    <source>
        <dbReference type="ARBA" id="ARBA00004245"/>
    </source>
</evidence>
<accession>A0A7I8VE65</accession>
<proteinExistence type="inferred from homology"/>
<evidence type="ECO:0000256" key="8">
    <source>
        <dbReference type="ARBA" id="ARBA00022701"/>
    </source>
</evidence>
<feature type="region of interest" description="Disordered" evidence="19">
    <location>
        <begin position="768"/>
        <end position="800"/>
    </location>
</feature>
<keyword evidence="13 17" id="KW-0505">Motor protein</keyword>
<reference evidence="21 22" key="1">
    <citation type="submission" date="2020-08" db="EMBL/GenBank/DDBJ databases">
        <authorList>
            <person name="Hejnol A."/>
        </authorList>
    </citation>
    <scope>NUCLEOTIDE SEQUENCE [LARGE SCALE GENOMIC DNA]</scope>
</reference>
<dbReference type="PANTHER" id="PTHR47969">
    <property type="entry name" value="CHROMOSOME-ASSOCIATED KINESIN KIF4A-RELATED"/>
    <property type="match status" value="1"/>
</dbReference>
<dbReference type="InterPro" id="IPR019821">
    <property type="entry name" value="Kinesin_motor_CS"/>
</dbReference>
<keyword evidence="15" id="KW-0966">Cell projection</keyword>
<keyword evidence="5" id="KW-0963">Cytoplasm</keyword>
<feature type="binding site" evidence="17">
    <location>
        <begin position="87"/>
        <end position="94"/>
    </location>
    <ligand>
        <name>ATP</name>
        <dbReference type="ChEBI" id="CHEBI:30616"/>
    </ligand>
</feature>
<dbReference type="InterPro" id="IPR001752">
    <property type="entry name" value="Kinesin_motor_dom"/>
</dbReference>
<dbReference type="PRINTS" id="PR00320">
    <property type="entry name" value="GPROTEINBRPT"/>
</dbReference>
<evidence type="ECO:0000256" key="2">
    <source>
        <dbReference type="ARBA" id="ARBA00004279"/>
    </source>
</evidence>
<evidence type="ECO:0000313" key="21">
    <source>
        <dbReference type="EMBL" id="CAD5114466.1"/>
    </source>
</evidence>
<evidence type="ECO:0000256" key="14">
    <source>
        <dbReference type="ARBA" id="ARBA00023212"/>
    </source>
</evidence>
<feature type="compositionally biased region" description="Acidic residues" evidence="19">
    <location>
        <begin position="556"/>
        <end position="576"/>
    </location>
</feature>
<dbReference type="GO" id="GO:0007052">
    <property type="term" value="P:mitotic spindle organization"/>
    <property type="evidence" value="ECO:0007669"/>
    <property type="project" value="TreeGrafter"/>
</dbReference>
<dbReference type="Pfam" id="PF00400">
    <property type="entry name" value="WD40"/>
    <property type="match status" value="4"/>
</dbReference>
<feature type="repeat" description="WD" evidence="16">
    <location>
        <begin position="1159"/>
        <end position="1198"/>
    </location>
</feature>
<dbReference type="PROSITE" id="PS00678">
    <property type="entry name" value="WD_REPEATS_1"/>
    <property type="match status" value="2"/>
</dbReference>
<dbReference type="GO" id="GO:0003777">
    <property type="term" value="F:microtubule motor activity"/>
    <property type="evidence" value="ECO:0007669"/>
    <property type="project" value="InterPro"/>
</dbReference>
<dbReference type="PROSITE" id="PS50067">
    <property type="entry name" value="KINESIN_MOTOR_2"/>
    <property type="match status" value="1"/>
</dbReference>
<dbReference type="CDD" id="cd00200">
    <property type="entry name" value="WD40"/>
    <property type="match status" value="1"/>
</dbReference>
<dbReference type="GO" id="GO:0008017">
    <property type="term" value="F:microtubule binding"/>
    <property type="evidence" value="ECO:0007669"/>
    <property type="project" value="InterPro"/>
</dbReference>
<feature type="region of interest" description="Disordered" evidence="19">
    <location>
        <begin position="556"/>
        <end position="577"/>
    </location>
</feature>
<evidence type="ECO:0000256" key="5">
    <source>
        <dbReference type="ARBA" id="ARBA00022490"/>
    </source>
</evidence>
<feature type="repeat" description="WD" evidence="16">
    <location>
        <begin position="1400"/>
        <end position="1441"/>
    </location>
</feature>
<dbReference type="PANTHER" id="PTHR47969:SF28">
    <property type="entry name" value="KINESIN-LIKE PROTEIN KIF21B"/>
    <property type="match status" value="1"/>
</dbReference>
<evidence type="ECO:0000256" key="4">
    <source>
        <dbReference type="ARBA" id="ARBA00004624"/>
    </source>
</evidence>
<evidence type="ECO:0000256" key="13">
    <source>
        <dbReference type="ARBA" id="ARBA00023175"/>
    </source>
</evidence>
<evidence type="ECO:0000256" key="3">
    <source>
        <dbReference type="ARBA" id="ARBA00004489"/>
    </source>
</evidence>
<dbReference type="GO" id="GO:0030426">
    <property type="term" value="C:growth cone"/>
    <property type="evidence" value="ECO:0007669"/>
    <property type="project" value="UniProtKB-SubCell"/>
</dbReference>
<dbReference type="FunFam" id="3.40.850.10:FF:000011">
    <property type="entry name" value="Kinesin family member 21A"/>
    <property type="match status" value="1"/>
</dbReference>
<dbReference type="Pfam" id="PF23204">
    <property type="entry name" value="KIF21A_2nd"/>
    <property type="match status" value="1"/>
</dbReference>
<dbReference type="GO" id="GO:0005875">
    <property type="term" value="C:microtubule associated complex"/>
    <property type="evidence" value="ECO:0007669"/>
    <property type="project" value="TreeGrafter"/>
</dbReference>
<keyword evidence="8" id="KW-0493">Microtubule</keyword>
<dbReference type="SMART" id="SM00129">
    <property type="entry name" value="KISc"/>
    <property type="match status" value="1"/>
</dbReference>
<feature type="repeat" description="WD" evidence="16">
    <location>
        <begin position="1359"/>
        <end position="1398"/>
    </location>
</feature>
<organism evidence="21 22">
    <name type="scientific">Dimorphilus gyrociliatus</name>
    <dbReference type="NCBI Taxonomy" id="2664684"/>
    <lineage>
        <taxon>Eukaryota</taxon>
        <taxon>Metazoa</taxon>
        <taxon>Spiralia</taxon>
        <taxon>Lophotrochozoa</taxon>
        <taxon>Annelida</taxon>
        <taxon>Polychaeta</taxon>
        <taxon>Polychaeta incertae sedis</taxon>
        <taxon>Dinophilidae</taxon>
        <taxon>Dimorphilus</taxon>
    </lineage>
</organism>
<dbReference type="PROSITE" id="PS50294">
    <property type="entry name" value="WD_REPEATS_REGION"/>
    <property type="match status" value="3"/>
</dbReference>
<evidence type="ECO:0000256" key="10">
    <source>
        <dbReference type="ARBA" id="ARBA00022741"/>
    </source>
</evidence>
<dbReference type="SUPFAM" id="SSF52540">
    <property type="entry name" value="P-loop containing nucleoside triphosphate hydrolases"/>
    <property type="match status" value="1"/>
</dbReference>
<evidence type="ECO:0000259" key="20">
    <source>
        <dbReference type="PROSITE" id="PS50067"/>
    </source>
</evidence>
<dbReference type="Pfam" id="PF23203">
    <property type="entry name" value="KIF21A"/>
    <property type="match status" value="1"/>
</dbReference>
<dbReference type="Pfam" id="PF00225">
    <property type="entry name" value="Kinesin"/>
    <property type="match status" value="1"/>
</dbReference>
<protein>
    <submittedName>
        <fullName evidence="21">DgyrCDS3592</fullName>
    </submittedName>
</protein>
<evidence type="ECO:0000256" key="12">
    <source>
        <dbReference type="ARBA" id="ARBA00023054"/>
    </source>
</evidence>
<dbReference type="InterPro" id="IPR056533">
    <property type="entry name" value="KIF21A/B_hel_1"/>
</dbReference>
<dbReference type="GO" id="GO:0007018">
    <property type="term" value="P:microtubule-based movement"/>
    <property type="evidence" value="ECO:0007669"/>
    <property type="project" value="InterPro"/>
</dbReference>
<feature type="coiled-coil region" evidence="18">
    <location>
        <begin position="734"/>
        <end position="768"/>
    </location>
</feature>
<evidence type="ECO:0000313" key="22">
    <source>
        <dbReference type="Proteomes" id="UP000549394"/>
    </source>
</evidence>
<keyword evidence="14" id="KW-0206">Cytoskeleton</keyword>
<evidence type="ECO:0000256" key="16">
    <source>
        <dbReference type="PROSITE-ProRule" id="PRU00221"/>
    </source>
</evidence>
<evidence type="ECO:0000256" key="11">
    <source>
        <dbReference type="ARBA" id="ARBA00022840"/>
    </source>
</evidence>
<evidence type="ECO:0000256" key="6">
    <source>
        <dbReference type="ARBA" id="ARBA00022553"/>
    </source>
</evidence>
<dbReference type="PROSITE" id="PS00411">
    <property type="entry name" value="KINESIN_MOTOR_1"/>
    <property type="match status" value="1"/>
</dbReference>
<dbReference type="InterPro" id="IPR056532">
    <property type="entry name" value="KIF21A/B_hel_2"/>
</dbReference>
<keyword evidence="11 17" id="KW-0067">ATP-binding</keyword>
<dbReference type="OrthoDB" id="3176171at2759"/>
<dbReference type="SMART" id="SM00320">
    <property type="entry name" value="WD40"/>
    <property type="match status" value="7"/>
</dbReference>
<dbReference type="EMBL" id="CAJFCJ010000005">
    <property type="protein sequence ID" value="CAD5114466.1"/>
    <property type="molecule type" value="Genomic_DNA"/>
</dbReference>
<evidence type="ECO:0000256" key="9">
    <source>
        <dbReference type="ARBA" id="ARBA00022737"/>
    </source>
</evidence>
<keyword evidence="22" id="KW-1185">Reference proteome</keyword>
<dbReference type="InterPro" id="IPR036961">
    <property type="entry name" value="Kinesin_motor_dom_sf"/>
</dbReference>
<dbReference type="GO" id="GO:0030425">
    <property type="term" value="C:dendrite"/>
    <property type="evidence" value="ECO:0007669"/>
    <property type="project" value="UniProtKB-SubCell"/>
</dbReference>
<feature type="compositionally biased region" description="Basic and acidic residues" evidence="19">
    <location>
        <begin position="1061"/>
        <end position="1077"/>
    </location>
</feature>
<dbReference type="GO" id="GO:0005524">
    <property type="term" value="F:ATP binding"/>
    <property type="evidence" value="ECO:0007669"/>
    <property type="project" value="UniProtKB-UniRule"/>
</dbReference>
<dbReference type="PROSITE" id="PS50082">
    <property type="entry name" value="WD_REPEATS_2"/>
    <property type="match status" value="4"/>
</dbReference>
<feature type="region of interest" description="Disordered" evidence="19">
    <location>
        <begin position="985"/>
        <end position="1092"/>
    </location>
</feature>
<gene>
    <name evidence="21" type="ORF">DGYR_LOCUS3306</name>
</gene>
<dbReference type="InterPro" id="IPR027417">
    <property type="entry name" value="P-loop_NTPase"/>
</dbReference>
<dbReference type="PRINTS" id="PR00380">
    <property type="entry name" value="KINESINHEAVY"/>
</dbReference>
<dbReference type="CDD" id="cd01372">
    <property type="entry name" value="KISc_KIF4"/>
    <property type="match status" value="1"/>
</dbReference>
<dbReference type="InterPro" id="IPR027640">
    <property type="entry name" value="Kinesin-like_fam"/>
</dbReference>
<evidence type="ECO:0000256" key="7">
    <source>
        <dbReference type="ARBA" id="ARBA00022574"/>
    </source>
</evidence>
<keyword evidence="7 16" id="KW-0853">WD repeat</keyword>
<dbReference type="Pfam" id="PF25764">
    <property type="entry name" value="KIF21A_4th"/>
    <property type="match status" value="1"/>
</dbReference>
<dbReference type="InterPro" id="IPR019775">
    <property type="entry name" value="WD40_repeat_CS"/>
</dbReference>
<comment type="subcellular location">
    <subcellularLocation>
        <location evidence="3">Cell projection</location>
        <location evidence="3">Axon</location>
    </subcellularLocation>
    <subcellularLocation>
        <location evidence="2">Cell projection</location>
        <location evidence="2">Dendrite</location>
    </subcellularLocation>
    <subcellularLocation>
        <location evidence="4">Cell projection</location>
        <location evidence="4">Growth cone</location>
    </subcellularLocation>
    <subcellularLocation>
        <location evidence="1">Cytoplasm</location>
        <location evidence="1">Cytoskeleton</location>
    </subcellularLocation>
</comment>
<keyword evidence="6" id="KW-0597">Phosphoprotein</keyword>
<feature type="coiled-coil region" evidence="18">
    <location>
        <begin position="363"/>
        <end position="443"/>
    </location>
</feature>
<dbReference type="GO" id="GO:0005874">
    <property type="term" value="C:microtubule"/>
    <property type="evidence" value="ECO:0007669"/>
    <property type="project" value="UniProtKB-KW"/>
</dbReference>
<dbReference type="Gene3D" id="2.130.10.10">
    <property type="entry name" value="YVTN repeat-like/Quinoprotein amine dehydrogenase"/>
    <property type="match status" value="2"/>
</dbReference>
<dbReference type="InterPro" id="IPR015943">
    <property type="entry name" value="WD40/YVTN_repeat-like_dom_sf"/>
</dbReference>
<feature type="repeat" description="WD" evidence="16">
    <location>
        <begin position="1442"/>
        <end position="1474"/>
    </location>
</feature>
<keyword evidence="10 17" id="KW-0547">Nucleotide-binding</keyword>
<feature type="domain" description="Kinesin motor" evidence="20">
    <location>
        <begin position="8"/>
        <end position="355"/>
    </location>
</feature>